<keyword evidence="1" id="KW-1133">Transmembrane helix</keyword>
<organism evidence="2 3">
    <name type="scientific">Flavobacterium ardleyense</name>
    <dbReference type="NCBI Taxonomy" id="2038737"/>
    <lineage>
        <taxon>Bacteria</taxon>
        <taxon>Pseudomonadati</taxon>
        <taxon>Bacteroidota</taxon>
        <taxon>Flavobacteriia</taxon>
        <taxon>Flavobacteriales</taxon>
        <taxon>Flavobacteriaceae</taxon>
        <taxon>Flavobacterium</taxon>
    </lineage>
</organism>
<dbReference type="RefSeq" id="WP_379809300.1">
    <property type="nucleotide sequence ID" value="NZ_JBHUOL010000022.1"/>
</dbReference>
<gene>
    <name evidence="2" type="ORF">ACFSX9_15445</name>
</gene>
<feature type="transmembrane region" description="Helical" evidence="1">
    <location>
        <begin position="6"/>
        <end position="27"/>
    </location>
</feature>
<proteinExistence type="predicted"/>
<keyword evidence="1" id="KW-0812">Transmembrane</keyword>
<evidence type="ECO:0000313" key="2">
    <source>
        <dbReference type="EMBL" id="MFD2910124.1"/>
    </source>
</evidence>
<evidence type="ECO:0000313" key="3">
    <source>
        <dbReference type="Proteomes" id="UP001597549"/>
    </source>
</evidence>
<keyword evidence="3" id="KW-1185">Reference proteome</keyword>
<evidence type="ECO:0000256" key="1">
    <source>
        <dbReference type="SAM" id="Phobius"/>
    </source>
</evidence>
<sequence>MSTNLISMLILLIPLGILGNYGVHLYFKNKRKLLFKSIGEKLFVEIKNIDVEMYATNKLGVSSKFFNSDIILFENTLLLLLRNKIINTNSSIMQLSKSDDFDKLEGVGNRFTIGKKEYLTNKIKLISTRYSSPTIVFEVNLEFKAQLEELQVVKEFLESVEI</sequence>
<protein>
    <submittedName>
        <fullName evidence="2">Uncharacterized protein</fullName>
    </submittedName>
</protein>
<dbReference type="EMBL" id="JBHUOL010000022">
    <property type="protein sequence ID" value="MFD2910124.1"/>
    <property type="molecule type" value="Genomic_DNA"/>
</dbReference>
<keyword evidence="1" id="KW-0472">Membrane</keyword>
<reference evidence="3" key="1">
    <citation type="journal article" date="2019" name="Int. J. Syst. Evol. Microbiol.">
        <title>The Global Catalogue of Microorganisms (GCM) 10K type strain sequencing project: providing services to taxonomists for standard genome sequencing and annotation.</title>
        <authorList>
            <consortium name="The Broad Institute Genomics Platform"/>
            <consortium name="The Broad Institute Genome Sequencing Center for Infectious Disease"/>
            <person name="Wu L."/>
            <person name="Ma J."/>
        </authorList>
    </citation>
    <scope>NUCLEOTIDE SEQUENCE [LARGE SCALE GENOMIC DNA]</scope>
    <source>
        <strain evidence="3">KCTC 52644</strain>
    </source>
</reference>
<name>A0ABW5ZB39_9FLAO</name>
<comment type="caution">
    <text evidence="2">The sequence shown here is derived from an EMBL/GenBank/DDBJ whole genome shotgun (WGS) entry which is preliminary data.</text>
</comment>
<dbReference type="Proteomes" id="UP001597549">
    <property type="component" value="Unassembled WGS sequence"/>
</dbReference>
<accession>A0ABW5ZB39</accession>